<evidence type="ECO:0000256" key="3">
    <source>
        <dbReference type="PIRSR" id="PIRSR001235-1"/>
    </source>
</evidence>
<proteinExistence type="inferred from homology"/>
<reference evidence="6 7" key="1">
    <citation type="submission" date="2018-01" db="EMBL/GenBank/DDBJ databases">
        <title>Whole genome sequencing of Histamine producing bacteria.</title>
        <authorList>
            <person name="Butler K."/>
        </authorList>
    </citation>
    <scope>NUCLEOTIDE SEQUENCE [LARGE SCALE GENOMIC DNA]</scope>
    <source>
        <strain evidence="6 7">JCM 12947</strain>
    </source>
</reference>
<dbReference type="NCBIfam" id="TIGR01879">
    <property type="entry name" value="hydantase"/>
    <property type="match status" value="1"/>
</dbReference>
<gene>
    <name evidence="6" type="ORF">C9J12_28120</name>
</gene>
<comment type="cofactor">
    <cofactor evidence="3">
        <name>Zn(2+)</name>
        <dbReference type="ChEBI" id="CHEBI:29105"/>
    </cofactor>
    <text evidence="3">Binds 2 Zn(2+) ions per subunit.</text>
</comment>
<dbReference type="GO" id="GO:0046872">
    <property type="term" value="F:metal ion binding"/>
    <property type="evidence" value="ECO:0007669"/>
    <property type="project" value="UniProtKB-KW"/>
</dbReference>
<feature type="binding site" evidence="4">
    <location>
        <position position="269"/>
    </location>
    <ligand>
        <name>allantoate</name>
        <dbReference type="ChEBI" id="CHEBI:17536"/>
    </ligand>
</feature>
<dbReference type="SUPFAM" id="SSF55031">
    <property type="entry name" value="Bacterial exopeptidase dimerisation domain"/>
    <property type="match status" value="1"/>
</dbReference>
<evidence type="ECO:0000259" key="5">
    <source>
        <dbReference type="Pfam" id="PF07687"/>
    </source>
</evidence>
<dbReference type="CDD" id="cd03884">
    <property type="entry name" value="M20_bAS"/>
    <property type="match status" value="1"/>
</dbReference>
<keyword evidence="3" id="KW-0862">Zinc</keyword>
<dbReference type="InterPro" id="IPR011650">
    <property type="entry name" value="Peptidase_M20_dimer"/>
</dbReference>
<evidence type="ECO:0000256" key="4">
    <source>
        <dbReference type="PIRSR" id="PIRSR001235-2"/>
    </source>
</evidence>
<dbReference type="PIRSF" id="PIRSF001235">
    <property type="entry name" value="Amidase_carbamoylase"/>
    <property type="match status" value="1"/>
</dbReference>
<comment type="similarity">
    <text evidence="1">Belongs to the peptidase M20 family.</text>
</comment>
<evidence type="ECO:0000313" key="6">
    <source>
        <dbReference type="EMBL" id="PSU43449.1"/>
    </source>
</evidence>
<dbReference type="InterPro" id="IPR036264">
    <property type="entry name" value="Bact_exopeptidase_dim_dom"/>
</dbReference>
<sequence length="403" mass="44332">MDSTELLNIFNCIGTYGETNNGMYRLAYSDADNDTHDYLFNLLVEKGYDVRTDAMGNIFAEIPSSEPNAKIVATGSHLDTVHCGGKYDGTVGVIAGLFALEKLKTCKLKHTVQLIIFRAEESSRFGFSCMASKALTGNADIKKWLENTDSNGMNFFDASGTSPRDIENAKLDNEHYKSFIEVHIEQGNILESYGLHVGIVSAIAAPTRFCITVKGHADHSGATPMDLRSDALCAAARIINDINHEAYIRKDEGTVGTVGKLDVYPNSMNVVPGEVEFTVDIRGIDKDSVDAVIKHMYYSIEEATQIHHVKFNVVELCNDLPVNLDRSVFQTLVNAAEDEKIPYHEMNSGAGHDAMYMSKIIPTSMIFIPSKGGISHHPEEYSEFDDVILAGQILANAMEKMAN</sequence>
<evidence type="ECO:0000256" key="1">
    <source>
        <dbReference type="ARBA" id="ARBA00006153"/>
    </source>
</evidence>
<protein>
    <submittedName>
        <fullName evidence="6">Zn-dependent hydrolase</fullName>
    </submittedName>
</protein>
<evidence type="ECO:0000313" key="7">
    <source>
        <dbReference type="Proteomes" id="UP000240987"/>
    </source>
</evidence>
<keyword evidence="2 6" id="KW-0378">Hydrolase</keyword>
<feature type="binding site" evidence="3">
    <location>
        <position position="183"/>
    </location>
    <ligand>
        <name>Zn(2+)</name>
        <dbReference type="ChEBI" id="CHEBI:29105"/>
        <label>1</label>
    </ligand>
</feature>
<dbReference type="OrthoDB" id="9808195at2"/>
<dbReference type="RefSeq" id="WP_107246395.1">
    <property type="nucleotide sequence ID" value="NZ_PYMJ01000057.1"/>
</dbReference>
<name>A0A2T3J6G4_9GAMM</name>
<dbReference type="EMBL" id="PYMJ01000057">
    <property type="protein sequence ID" value="PSU43449.1"/>
    <property type="molecule type" value="Genomic_DNA"/>
</dbReference>
<dbReference type="Gene3D" id="3.40.630.10">
    <property type="entry name" value="Zn peptidases"/>
    <property type="match status" value="1"/>
</dbReference>
<evidence type="ECO:0000256" key="2">
    <source>
        <dbReference type="ARBA" id="ARBA00022801"/>
    </source>
</evidence>
<dbReference type="SUPFAM" id="SSF53187">
    <property type="entry name" value="Zn-dependent exopeptidases"/>
    <property type="match status" value="1"/>
</dbReference>
<feature type="binding site" evidence="3">
    <location>
        <position position="376"/>
    </location>
    <ligand>
        <name>Zn(2+)</name>
        <dbReference type="ChEBI" id="CHEBI:29105"/>
        <label>2</label>
    </ligand>
</feature>
<feature type="binding site" evidence="3">
    <location>
        <position position="88"/>
    </location>
    <ligand>
        <name>Zn(2+)</name>
        <dbReference type="ChEBI" id="CHEBI:29105"/>
        <label>1</label>
    </ligand>
</feature>
<dbReference type="Pfam" id="PF07687">
    <property type="entry name" value="M20_dimer"/>
    <property type="match status" value="1"/>
</dbReference>
<comment type="caution">
    <text evidence="6">The sequence shown here is derived from an EMBL/GenBank/DDBJ whole genome shotgun (WGS) entry which is preliminary data.</text>
</comment>
<organism evidence="6 7">
    <name type="scientific">Photobacterium frigidiphilum</name>
    <dbReference type="NCBI Taxonomy" id="264736"/>
    <lineage>
        <taxon>Bacteria</taxon>
        <taxon>Pseudomonadati</taxon>
        <taxon>Pseudomonadota</taxon>
        <taxon>Gammaproteobacteria</taxon>
        <taxon>Vibrionales</taxon>
        <taxon>Vibrionaceae</taxon>
        <taxon>Photobacterium</taxon>
    </lineage>
</organism>
<dbReference type="GO" id="GO:0016813">
    <property type="term" value="F:hydrolase activity, acting on carbon-nitrogen (but not peptide) bonds, in linear amidines"/>
    <property type="evidence" value="ECO:0007669"/>
    <property type="project" value="InterPro"/>
</dbReference>
<dbReference type="NCBIfam" id="NF006771">
    <property type="entry name" value="PRK09290.1-5"/>
    <property type="match status" value="1"/>
</dbReference>
<dbReference type="Proteomes" id="UP000240987">
    <property type="component" value="Unassembled WGS sequence"/>
</dbReference>
<dbReference type="PANTHER" id="PTHR32494">
    <property type="entry name" value="ALLANTOATE DEIMINASE-RELATED"/>
    <property type="match status" value="1"/>
</dbReference>
<dbReference type="InterPro" id="IPR002933">
    <property type="entry name" value="Peptidase_M20"/>
</dbReference>
<feature type="binding site" evidence="3">
    <location>
        <position position="121"/>
    </location>
    <ligand>
        <name>Zn(2+)</name>
        <dbReference type="ChEBI" id="CHEBI:29105"/>
        <label>2</label>
    </ligand>
</feature>
<keyword evidence="7" id="KW-1185">Reference proteome</keyword>
<feature type="binding site" evidence="3">
    <location>
        <position position="77"/>
    </location>
    <ligand>
        <name>Zn(2+)</name>
        <dbReference type="ChEBI" id="CHEBI:29105"/>
        <label>1</label>
    </ligand>
</feature>
<dbReference type="AlphaFoldDB" id="A0A2T3J6G4"/>
<keyword evidence="3" id="KW-0479">Metal-binding</keyword>
<feature type="binding site" evidence="3">
    <location>
        <position position="88"/>
    </location>
    <ligand>
        <name>Zn(2+)</name>
        <dbReference type="ChEBI" id="CHEBI:29105"/>
        <label>2</label>
    </ligand>
</feature>
<dbReference type="Gene3D" id="3.30.70.360">
    <property type="match status" value="1"/>
</dbReference>
<feature type="binding site" evidence="4">
    <location>
        <position position="282"/>
    </location>
    <ligand>
        <name>allantoate</name>
        <dbReference type="ChEBI" id="CHEBI:17536"/>
    </ligand>
</feature>
<feature type="binding site" evidence="4">
    <location>
        <position position="208"/>
    </location>
    <ligand>
        <name>allantoate</name>
        <dbReference type="ChEBI" id="CHEBI:17536"/>
    </ligand>
</feature>
<feature type="domain" description="Peptidase M20 dimerisation" evidence="5">
    <location>
        <begin position="211"/>
        <end position="296"/>
    </location>
</feature>
<accession>A0A2T3J6G4</accession>
<dbReference type="Pfam" id="PF01546">
    <property type="entry name" value="Peptidase_M20"/>
    <property type="match status" value="1"/>
</dbReference>
<dbReference type="InterPro" id="IPR010158">
    <property type="entry name" value="Amidase_Cbmase"/>
</dbReference>
<dbReference type="PANTHER" id="PTHR32494:SF5">
    <property type="entry name" value="ALLANTOATE AMIDOHYDROLASE"/>
    <property type="match status" value="1"/>
</dbReference>